<dbReference type="EMBL" id="BAABJX010000062">
    <property type="protein sequence ID" value="GAA4849814.1"/>
    <property type="molecule type" value="Genomic_DNA"/>
</dbReference>
<dbReference type="Pfam" id="PF08534">
    <property type="entry name" value="Redoxin"/>
    <property type="match status" value="1"/>
</dbReference>
<dbReference type="InterPro" id="IPR013766">
    <property type="entry name" value="Thioredoxin_domain"/>
</dbReference>
<proteinExistence type="predicted"/>
<comment type="caution">
    <text evidence="3">The sequence shown here is derived from an EMBL/GenBank/DDBJ whole genome shotgun (WGS) entry which is preliminary data.</text>
</comment>
<keyword evidence="1" id="KW-0472">Membrane</keyword>
<dbReference type="PANTHER" id="PTHR42852">
    <property type="entry name" value="THIOL:DISULFIDE INTERCHANGE PROTEIN DSBE"/>
    <property type="match status" value="1"/>
</dbReference>
<dbReference type="PANTHER" id="PTHR42852:SF17">
    <property type="entry name" value="THIOREDOXIN-LIKE PROTEIN HI_1115"/>
    <property type="match status" value="1"/>
</dbReference>
<dbReference type="InterPro" id="IPR013740">
    <property type="entry name" value="Redoxin"/>
</dbReference>
<dbReference type="Proteomes" id="UP001500298">
    <property type="component" value="Unassembled WGS sequence"/>
</dbReference>
<keyword evidence="1" id="KW-0812">Transmembrane</keyword>
<keyword evidence="1" id="KW-1133">Transmembrane helix</keyword>
<accession>A0ABP9DPK3</accession>
<evidence type="ECO:0000256" key="1">
    <source>
        <dbReference type="SAM" id="Phobius"/>
    </source>
</evidence>
<dbReference type="Gene3D" id="3.40.30.10">
    <property type="entry name" value="Glutaredoxin"/>
    <property type="match status" value="1"/>
</dbReference>
<dbReference type="InterPro" id="IPR036249">
    <property type="entry name" value="Thioredoxin-like_sf"/>
</dbReference>
<keyword evidence="4" id="KW-1185">Reference proteome</keyword>
<evidence type="ECO:0000259" key="2">
    <source>
        <dbReference type="PROSITE" id="PS51352"/>
    </source>
</evidence>
<dbReference type="InterPro" id="IPR050553">
    <property type="entry name" value="Thioredoxin_ResA/DsbE_sf"/>
</dbReference>
<gene>
    <name evidence="3" type="ORF">GCM10023331_38140</name>
</gene>
<organism evidence="3 4">
    <name type="scientific">Algivirga pacifica</name>
    <dbReference type="NCBI Taxonomy" id="1162670"/>
    <lineage>
        <taxon>Bacteria</taxon>
        <taxon>Pseudomonadati</taxon>
        <taxon>Bacteroidota</taxon>
        <taxon>Cytophagia</taxon>
        <taxon>Cytophagales</taxon>
        <taxon>Flammeovirgaceae</taxon>
        <taxon>Algivirga</taxon>
    </lineage>
</organism>
<evidence type="ECO:0000313" key="3">
    <source>
        <dbReference type="EMBL" id="GAA4849814.1"/>
    </source>
</evidence>
<reference evidence="4" key="1">
    <citation type="journal article" date="2019" name="Int. J. Syst. Evol. Microbiol.">
        <title>The Global Catalogue of Microorganisms (GCM) 10K type strain sequencing project: providing services to taxonomists for standard genome sequencing and annotation.</title>
        <authorList>
            <consortium name="The Broad Institute Genomics Platform"/>
            <consortium name="The Broad Institute Genome Sequencing Center for Infectious Disease"/>
            <person name="Wu L."/>
            <person name="Ma J."/>
        </authorList>
    </citation>
    <scope>NUCLEOTIDE SEQUENCE [LARGE SCALE GENOMIC DNA]</scope>
    <source>
        <strain evidence="4">JCM 18326</strain>
    </source>
</reference>
<feature type="domain" description="Thioredoxin" evidence="2">
    <location>
        <begin position="49"/>
        <end position="186"/>
    </location>
</feature>
<dbReference type="PROSITE" id="PS51352">
    <property type="entry name" value="THIOREDOXIN_2"/>
    <property type="match status" value="1"/>
</dbReference>
<evidence type="ECO:0000313" key="4">
    <source>
        <dbReference type="Proteomes" id="UP001500298"/>
    </source>
</evidence>
<dbReference type="SUPFAM" id="SSF52833">
    <property type="entry name" value="Thioredoxin-like"/>
    <property type="match status" value="1"/>
</dbReference>
<feature type="transmembrane region" description="Helical" evidence="1">
    <location>
        <begin position="12"/>
        <end position="33"/>
    </location>
</feature>
<name>A0ABP9DPK3_9BACT</name>
<protein>
    <recommendedName>
        <fullName evidence="2">Thioredoxin domain-containing protein</fullName>
    </recommendedName>
</protein>
<sequence length="186" mass="21302">MNWKKELKSWGITVAVILGLYVTGLHTEVIGLLQRVTLATGLREASVLHKPEQASYDMILEDLEGNHMALSELKGKNIFMNFWATWCPPCIAEMPEIEELYQELEKEDKAAFVMISVDEDLEKVKHFMERKGFSFPVYRLRSERPAMYRSNSIPTTFIISSEGKVVVRQIGIASYLNDGIRSLMKK</sequence>
<dbReference type="RefSeq" id="WP_345374752.1">
    <property type="nucleotide sequence ID" value="NZ_BAABJX010000062.1"/>
</dbReference>
<dbReference type="CDD" id="cd02966">
    <property type="entry name" value="TlpA_like_family"/>
    <property type="match status" value="1"/>
</dbReference>